<comment type="caution">
    <text evidence="1">The sequence shown here is derived from an EMBL/GenBank/DDBJ whole genome shotgun (WGS) entry which is preliminary data.</text>
</comment>
<gene>
    <name evidence="1" type="ORF">Bpfe_027061</name>
</gene>
<dbReference type="EMBL" id="JASAOG010000215">
    <property type="protein sequence ID" value="KAK0043498.1"/>
    <property type="molecule type" value="Genomic_DNA"/>
</dbReference>
<sequence>MENETSGLKPSSAKRYQTLMGVTQHETIFRGVSLRRCLRQAVDLADMGSQTG</sequence>
<feature type="non-terminal residue" evidence="1">
    <location>
        <position position="52"/>
    </location>
</feature>
<dbReference type="Proteomes" id="UP001233172">
    <property type="component" value="Unassembled WGS sequence"/>
</dbReference>
<protein>
    <submittedName>
        <fullName evidence="1">Uncharacterized protein</fullName>
    </submittedName>
</protein>
<accession>A0AAD8AW57</accession>
<dbReference type="AlphaFoldDB" id="A0AAD8AW57"/>
<name>A0AAD8AW57_BIOPF</name>
<keyword evidence="2" id="KW-1185">Reference proteome</keyword>
<evidence type="ECO:0000313" key="1">
    <source>
        <dbReference type="EMBL" id="KAK0043498.1"/>
    </source>
</evidence>
<reference evidence="1" key="1">
    <citation type="journal article" date="2023" name="PLoS Negl. Trop. Dis.">
        <title>A genome sequence for Biomphalaria pfeifferi, the major vector snail for the human-infecting parasite Schistosoma mansoni.</title>
        <authorList>
            <person name="Bu L."/>
            <person name="Lu L."/>
            <person name="Laidemitt M.R."/>
            <person name="Zhang S.M."/>
            <person name="Mutuku M."/>
            <person name="Mkoji G."/>
            <person name="Steinauer M."/>
            <person name="Loker E.S."/>
        </authorList>
    </citation>
    <scope>NUCLEOTIDE SEQUENCE</scope>
    <source>
        <strain evidence="1">KasaAsao</strain>
    </source>
</reference>
<proteinExistence type="predicted"/>
<organism evidence="1 2">
    <name type="scientific">Biomphalaria pfeifferi</name>
    <name type="common">Bloodfluke planorb</name>
    <name type="synonym">Freshwater snail</name>
    <dbReference type="NCBI Taxonomy" id="112525"/>
    <lineage>
        <taxon>Eukaryota</taxon>
        <taxon>Metazoa</taxon>
        <taxon>Spiralia</taxon>
        <taxon>Lophotrochozoa</taxon>
        <taxon>Mollusca</taxon>
        <taxon>Gastropoda</taxon>
        <taxon>Heterobranchia</taxon>
        <taxon>Euthyneura</taxon>
        <taxon>Panpulmonata</taxon>
        <taxon>Hygrophila</taxon>
        <taxon>Lymnaeoidea</taxon>
        <taxon>Planorbidae</taxon>
        <taxon>Biomphalaria</taxon>
    </lineage>
</organism>
<evidence type="ECO:0000313" key="2">
    <source>
        <dbReference type="Proteomes" id="UP001233172"/>
    </source>
</evidence>
<reference evidence="1" key="2">
    <citation type="submission" date="2023-04" db="EMBL/GenBank/DDBJ databases">
        <authorList>
            <person name="Bu L."/>
            <person name="Lu L."/>
            <person name="Laidemitt M.R."/>
            <person name="Zhang S.M."/>
            <person name="Mutuku M."/>
            <person name="Mkoji G."/>
            <person name="Steinauer M."/>
            <person name="Loker E.S."/>
        </authorList>
    </citation>
    <scope>NUCLEOTIDE SEQUENCE</scope>
    <source>
        <strain evidence="1">KasaAsao</strain>
        <tissue evidence="1">Whole Snail</tissue>
    </source>
</reference>